<organism evidence="4 5">
    <name type="scientific">Vigna unguiculata</name>
    <name type="common">Cowpea</name>
    <dbReference type="NCBI Taxonomy" id="3917"/>
    <lineage>
        <taxon>Eukaryota</taxon>
        <taxon>Viridiplantae</taxon>
        <taxon>Streptophyta</taxon>
        <taxon>Embryophyta</taxon>
        <taxon>Tracheophyta</taxon>
        <taxon>Spermatophyta</taxon>
        <taxon>Magnoliopsida</taxon>
        <taxon>eudicotyledons</taxon>
        <taxon>Gunneridae</taxon>
        <taxon>Pentapetalae</taxon>
        <taxon>rosids</taxon>
        <taxon>fabids</taxon>
        <taxon>Fabales</taxon>
        <taxon>Fabaceae</taxon>
        <taxon>Papilionoideae</taxon>
        <taxon>50 kb inversion clade</taxon>
        <taxon>NPAAA clade</taxon>
        <taxon>indigoferoid/millettioid clade</taxon>
        <taxon>Phaseoleae</taxon>
        <taxon>Vigna</taxon>
    </lineage>
</organism>
<dbReference type="AlphaFoldDB" id="A0A4D6M2M4"/>
<dbReference type="SUPFAM" id="SSF52058">
    <property type="entry name" value="L domain-like"/>
    <property type="match status" value="1"/>
</dbReference>
<dbReference type="EMBL" id="CP039349">
    <property type="protein sequence ID" value="QCD95030.1"/>
    <property type="molecule type" value="Genomic_DNA"/>
</dbReference>
<reference evidence="4 5" key="1">
    <citation type="submission" date="2019-04" db="EMBL/GenBank/DDBJ databases">
        <title>An improved genome assembly and genetic linkage map for asparagus bean, Vigna unguiculata ssp. sesquipedialis.</title>
        <authorList>
            <person name="Xia Q."/>
            <person name="Zhang R."/>
            <person name="Dong Y."/>
        </authorList>
    </citation>
    <scope>NUCLEOTIDE SEQUENCE [LARGE SCALE GENOMIC DNA]</scope>
    <source>
        <tissue evidence="4">Leaf</tissue>
    </source>
</reference>
<dbReference type="InterPro" id="IPR050216">
    <property type="entry name" value="LRR_domain-containing"/>
</dbReference>
<name>A0A4D6M2M4_VIGUN</name>
<protein>
    <submittedName>
        <fullName evidence="4">Uncharacterized protein</fullName>
    </submittedName>
</protein>
<keyword evidence="1" id="KW-0433">Leucine-rich repeat</keyword>
<evidence type="ECO:0000256" key="2">
    <source>
        <dbReference type="ARBA" id="ARBA00022737"/>
    </source>
</evidence>
<evidence type="ECO:0000256" key="1">
    <source>
        <dbReference type="ARBA" id="ARBA00022614"/>
    </source>
</evidence>
<dbReference type="PANTHER" id="PTHR48051:SF1">
    <property type="entry name" value="RAS SUPPRESSOR PROTEIN 1"/>
    <property type="match status" value="1"/>
</dbReference>
<keyword evidence="5" id="KW-1185">Reference proteome</keyword>
<evidence type="ECO:0000256" key="3">
    <source>
        <dbReference type="SAM" id="MobiDB-lite"/>
    </source>
</evidence>
<evidence type="ECO:0000313" key="5">
    <source>
        <dbReference type="Proteomes" id="UP000501690"/>
    </source>
</evidence>
<evidence type="ECO:0000313" key="4">
    <source>
        <dbReference type="EMBL" id="QCD95030.1"/>
    </source>
</evidence>
<sequence length="474" mass="52810">MSGFPNLTELYVGECTNLFEIHDSVGSLLNLKKFCAEGCSKLTIGPSRIKLISLEHLCLRDCSSLVMFPEVLAPMHKLKYVDLGGTGIRNLPLLMQSLEGIQVLSLGKGKMLEINESSNFFQTLPIFCPNLTKLYLRDLDIIILPASIEECHSLKHLHVINCKKLQEIRGLPLGINELSAANSPVKANSLTLKLRQAIHSAAMRFFVLPGREIPELFDHSSSGNSLLFWFRKELPSLAVCAIIGVWENVNPPFVASRMEDVRFRDPYDLYKASTTENKLVLLSEASDTQQQEQSSPILNSTTPLESAVGEQPLNYVYNNSDSKESTSPVDSNNQDGVLLDDQPILAPSFAEMQNDEAKRERAPLILEVSSEFTAQSRDYSKVSMKIESTASQSRKVDEVEAGLETQKQFRNSMVLENQIHQRLTMIKKMEEELGDKLGAIKADISAIEANNSSIKANISDIKSIFLQTGLRYNN</sequence>
<dbReference type="Proteomes" id="UP000501690">
    <property type="component" value="Linkage Group LG5"/>
</dbReference>
<feature type="region of interest" description="Disordered" evidence="3">
    <location>
        <begin position="285"/>
        <end position="304"/>
    </location>
</feature>
<feature type="region of interest" description="Disordered" evidence="3">
    <location>
        <begin position="315"/>
        <end position="338"/>
    </location>
</feature>
<proteinExistence type="predicted"/>
<feature type="compositionally biased region" description="Polar residues" evidence="3">
    <location>
        <begin position="316"/>
        <end position="335"/>
    </location>
</feature>
<dbReference type="InterPro" id="IPR032675">
    <property type="entry name" value="LRR_dom_sf"/>
</dbReference>
<dbReference type="PANTHER" id="PTHR48051">
    <property type="match status" value="1"/>
</dbReference>
<gene>
    <name evidence="4" type="ORF">DEO72_LG5g3122</name>
</gene>
<accession>A0A4D6M2M4</accession>
<keyword evidence="2" id="KW-0677">Repeat</keyword>
<dbReference type="Gene3D" id="3.80.10.10">
    <property type="entry name" value="Ribonuclease Inhibitor"/>
    <property type="match status" value="2"/>
</dbReference>
<dbReference type="GO" id="GO:0005737">
    <property type="term" value="C:cytoplasm"/>
    <property type="evidence" value="ECO:0007669"/>
    <property type="project" value="TreeGrafter"/>
</dbReference>